<feature type="signal peptide" evidence="1">
    <location>
        <begin position="1"/>
        <end position="24"/>
    </location>
</feature>
<keyword evidence="1" id="KW-0732">Signal</keyword>
<dbReference type="SUPFAM" id="SSF140860">
    <property type="entry name" value="Pseudo ankyrin repeat-like"/>
    <property type="match status" value="1"/>
</dbReference>
<dbReference type="GO" id="GO:0016020">
    <property type="term" value="C:membrane"/>
    <property type="evidence" value="ECO:0007669"/>
    <property type="project" value="TreeGrafter"/>
</dbReference>
<dbReference type="Proteomes" id="UP000001058">
    <property type="component" value="Unassembled WGS sequence"/>
</dbReference>
<evidence type="ECO:0000313" key="2">
    <source>
        <dbReference type="EMBL" id="EFJ45883.1"/>
    </source>
</evidence>
<protein>
    <recommendedName>
        <fullName evidence="4">F-box domain-containing protein</fullName>
    </recommendedName>
</protein>
<dbReference type="PANTHER" id="PTHR12393">
    <property type="entry name" value="SPHINGOMYELIN PHOSPHODIESTERASE RELATED"/>
    <property type="match status" value="1"/>
</dbReference>
<dbReference type="AlphaFoldDB" id="D8U2X8"/>
<dbReference type="GO" id="GO:0030149">
    <property type="term" value="P:sphingolipid catabolic process"/>
    <property type="evidence" value="ECO:0007669"/>
    <property type="project" value="TreeGrafter"/>
</dbReference>
<dbReference type="InterPro" id="IPR036770">
    <property type="entry name" value="Ankyrin_rpt-contain_sf"/>
</dbReference>
<dbReference type="Gene3D" id="1.25.40.20">
    <property type="entry name" value="Ankyrin repeat-containing domain"/>
    <property type="match status" value="2"/>
</dbReference>
<evidence type="ECO:0008006" key="4">
    <source>
        <dbReference type="Google" id="ProtNLM"/>
    </source>
</evidence>
<dbReference type="EMBL" id="GL378354">
    <property type="protein sequence ID" value="EFJ45883.1"/>
    <property type="molecule type" value="Genomic_DNA"/>
</dbReference>
<feature type="chain" id="PRO_5003124112" description="F-box domain-containing protein" evidence="1">
    <location>
        <begin position="25"/>
        <end position="677"/>
    </location>
</feature>
<keyword evidence="3" id="KW-1185">Reference proteome</keyword>
<dbReference type="GO" id="GO:0046513">
    <property type="term" value="P:ceramide biosynthetic process"/>
    <property type="evidence" value="ECO:0007669"/>
    <property type="project" value="TreeGrafter"/>
</dbReference>
<accession>D8U2X8</accession>
<sequence>MAGRARQQLSFWHLLSAELLEVIASFLPRNIVACTLRLVNKDLAKIFQGWRGVNKLSEPTPHHFFTWYWSRPEAMHHLTLKQRQQLLILTARSGSLENLQAAIMAAGCCLVEDIFTAAAKCGHLEMCQWLAAKDYPRNVVDAADEAARQGHLEIVLWLAKQADISRRVHVAAWMGAASYSQRKGAVETAAWAGHDDIALWLLTRMLFQQNEPHDDDLHDDYGSDDDSNDDEHEIEHLMSLEVGYADAQQASKRYKLLRFHKKILEAAACGFELEALQRVHQTFLRAQSSHNVLKFNLHVIPRSLESPTSDWSEKVAWLLQEDCEFRQDWVAWNAVVHYDDAIKRVEDLALESLANYRIADFLKTAVCEGNLSLLEYLRDVSPWLVSEVPGLAAVAAEAGRLDILRKLLVMGWRLEPAAVSGAAQEGHLDVLKWLLSPEAQQFDGGAVVRQAMGPCLAARAAKSGKVEIMEWLGQQGCVWDKEAFKAAAGIGKPAFLEWMAAHGCPMGLTGEPYVVAASSGDMLTFQCLKRLGCPWDRGTFQATAGLASPVFLEWLLAKGCATGDRKGPLKAGGRGDMLSVQCLKQVGCPRDKEIFNAAAGLGDPEFLEWLVAQGCSMGLAHWTRPLAAHVSVWVSPNPDELVCKATLASLHRFHRHVTLVCSPLARHHSGTEGCEPS</sequence>
<dbReference type="KEGG" id="vcn:VOLCADRAFT_93739"/>
<dbReference type="SUPFAM" id="SSF48403">
    <property type="entry name" value="Ankyrin repeat"/>
    <property type="match status" value="1"/>
</dbReference>
<organism evidence="3">
    <name type="scientific">Volvox carteri f. nagariensis</name>
    <dbReference type="NCBI Taxonomy" id="3068"/>
    <lineage>
        <taxon>Eukaryota</taxon>
        <taxon>Viridiplantae</taxon>
        <taxon>Chlorophyta</taxon>
        <taxon>core chlorophytes</taxon>
        <taxon>Chlorophyceae</taxon>
        <taxon>CS clade</taxon>
        <taxon>Chlamydomonadales</taxon>
        <taxon>Volvocaceae</taxon>
        <taxon>Volvox</taxon>
    </lineage>
</organism>
<evidence type="ECO:0000256" key="1">
    <source>
        <dbReference type="SAM" id="SignalP"/>
    </source>
</evidence>
<evidence type="ECO:0000313" key="3">
    <source>
        <dbReference type="Proteomes" id="UP000001058"/>
    </source>
</evidence>
<dbReference type="InParanoid" id="D8U2X8"/>
<dbReference type="GO" id="GO:0004620">
    <property type="term" value="F:phospholipase activity"/>
    <property type="evidence" value="ECO:0007669"/>
    <property type="project" value="TreeGrafter"/>
</dbReference>
<reference evidence="2 3" key="1">
    <citation type="journal article" date="2010" name="Science">
        <title>Genomic analysis of organismal complexity in the multicellular green alga Volvox carteri.</title>
        <authorList>
            <person name="Prochnik S.E."/>
            <person name="Umen J."/>
            <person name="Nedelcu A.M."/>
            <person name="Hallmann A."/>
            <person name="Miller S.M."/>
            <person name="Nishii I."/>
            <person name="Ferris P."/>
            <person name="Kuo A."/>
            <person name="Mitros T."/>
            <person name="Fritz-Laylin L.K."/>
            <person name="Hellsten U."/>
            <person name="Chapman J."/>
            <person name="Simakov O."/>
            <person name="Rensing S.A."/>
            <person name="Terry A."/>
            <person name="Pangilinan J."/>
            <person name="Kapitonov V."/>
            <person name="Jurka J."/>
            <person name="Salamov A."/>
            <person name="Shapiro H."/>
            <person name="Schmutz J."/>
            <person name="Grimwood J."/>
            <person name="Lindquist E."/>
            <person name="Lucas S."/>
            <person name="Grigoriev I.V."/>
            <person name="Schmitt R."/>
            <person name="Kirk D."/>
            <person name="Rokhsar D.S."/>
        </authorList>
    </citation>
    <scope>NUCLEOTIDE SEQUENCE [LARGE SCALE GENOMIC DNA]</scope>
    <source>
        <strain evidence="3">f. Nagariensis / Eve</strain>
    </source>
</reference>
<dbReference type="RefSeq" id="XP_002952961.1">
    <property type="nucleotide sequence ID" value="XM_002952915.1"/>
</dbReference>
<dbReference type="OrthoDB" id="530303at2759"/>
<name>D8U2X8_VOLCA</name>
<dbReference type="PANTHER" id="PTHR12393:SF6">
    <property type="entry name" value="SPHINGOMYELIN PHOSPHODIESTERASE 2"/>
    <property type="match status" value="1"/>
</dbReference>
<proteinExistence type="predicted"/>
<dbReference type="GO" id="GO:0005783">
    <property type="term" value="C:endoplasmic reticulum"/>
    <property type="evidence" value="ECO:0007669"/>
    <property type="project" value="TreeGrafter"/>
</dbReference>
<dbReference type="GeneID" id="9625679"/>
<gene>
    <name evidence="2" type="ORF">VOLCADRAFT_93739</name>
</gene>
<dbReference type="GO" id="GO:0071944">
    <property type="term" value="C:cell periphery"/>
    <property type="evidence" value="ECO:0007669"/>
    <property type="project" value="TreeGrafter"/>
</dbReference>